<dbReference type="EMBL" id="PXYV01000060">
    <property type="protein sequence ID" value="PSR20508.1"/>
    <property type="molecule type" value="Genomic_DNA"/>
</dbReference>
<dbReference type="InterPro" id="IPR045864">
    <property type="entry name" value="aa-tRNA-synth_II/BPL/LPL"/>
</dbReference>
<name>A0A2T2WE60_9FIRM</name>
<evidence type="ECO:0000259" key="1">
    <source>
        <dbReference type="Pfam" id="PF13393"/>
    </source>
</evidence>
<comment type="caution">
    <text evidence="2">The sequence shown here is derived from an EMBL/GenBank/DDBJ whole genome shotgun (WGS) entry which is preliminary data.</text>
</comment>
<proteinExistence type="predicted"/>
<gene>
    <name evidence="2" type="ORF">C7B45_14700</name>
</gene>
<feature type="domain" description="Class II Histidinyl-tRNA synthetase (HisRS)-like catalytic core" evidence="1">
    <location>
        <begin position="205"/>
        <end position="259"/>
    </location>
</feature>
<dbReference type="Pfam" id="PF13393">
    <property type="entry name" value="tRNA-synt_His"/>
    <property type="match status" value="1"/>
</dbReference>
<protein>
    <recommendedName>
        <fullName evidence="1">Class II Histidinyl-tRNA synthetase (HisRS)-like catalytic core domain-containing protein</fullName>
    </recommendedName>
</protein>
<reference evidence="2 3" key="1">
    <citation type="journal article" date="2014" name="BMC Genomics">
        <title>Comparison of environmental and isolate Sulfobacillus genomes reveals diverse carbon, sulfur, nitrogen, and hydrogen metabolisms.</title>
        <authorList>
            <person name="Justice N.B."/>
            <person name="Norman A."/>
            <person name="Brown C.T."/>
            <person name="Singh A."/>
            <person name="Thomas B.C."/>
            <person name="Banfield J.F."/>
        </authorList>
    </citation>
    <scope>NUCLEOTIDE SEQUENCE [LARGE SCALE GENOMIC DNA]</scope>
    <source>
        <strain evidence="2">AMDSBA3</strain>
    </source>
</reference>
<dbReference type="InterPro" id="IPR041715">
    <property type="entry name" value="HisRS-like_core"/>
</dbReference>
<dbReference type="Gene3D" id="3.30.930.10">
    <property type="entry name" value="Bira Bifunctional Protein, Domain 2"/>
    <property type="match status" value="1"/>
</dbReference>
<accession>A0A2T2WE60</accession>
<dbReference type="GO" id="GO:0016740">
    <property type="term" value="F:transferase activity"/>
    <property type="evidence" value="ECO:0007669"/>
    <property type="project" value="UniProtKB-ARBA"/>
</dbReference>
<sequence length="272" mass="30199">MDTWLWENRQQYQMFVGLTQLLLDRGFSPLSTEPYADNTFRTDHTEAMMNLVRSFSAKEVSWPLRIFSTGPLFRPGRSWTEAVDVEWVGPVGDAEQHDMIQLISDMAGWLTKAGIAPDDLTMVYGHVGWTAMLATHLGLSVAAIENFVRELRQGRLTIVPQVLGEVSSKAALLFCPQNQRDFFSRLSEFVAVPPIDGESGYWNTKWDLSLTGKRSYYTGLVFSLCHRGSGQPLINGGQFEMSSRGEALGGLGFTLYLDACRAAVKGQSCAAV</sequence>
<organism evidence="2 3">
    <name type="scientific">Sulfobacillus acidophilus</name>
    <dbReference type="NCBI Taxonomy" id="53633"/>
    <lineage>
        <taxon>Bacteria</taxon>
        <taxon>Bacillati</taxon>
        <taxon>Bacillota</taxon>
        <taxon>Clostridia</taxon>
        <taxon>Eubacteriales</taxon>
        <taxon>Clostridiales Family XVII. Incertae Sedis</taxon>
        <taxon>Sulfobacillus</taxon>
    </lineage>
</organism>
<evidence type="ECO:0000313" key="3">
    <source>
        <dbReference type="Proteomes" id="UP000241848"/>
    </source>
</evidence>
<dbReference type="GO" id="GO:0140096">
    <property type="term" value="F:catalytic activity, acting on a protein"/>
    <property type="evidence" value="ECO:0007669"/>
    <property type="project" value="UniProtKB-ARBA"/>
</dbReference>
<evidence type="ECO:0000313" key="2">
    <source>
        <dbReference type="EMBL" id="PSR20508.1"/>
    </source>
</evidence>
<dbReference type="AlphaFoldDB" id="A0A2T2WE60"/>
<dbReference type="SUPFAM" id="SSF55681">
    <property type="entry name" value="Class II aaRS and biotin synthetases"/>
    <property type="match status" value="1"/>
</dbReference>
<dbReference type="Proteomes" id="UP000241848">
    <property type="component" value="Unassembled WGS sequence"/>
</dbReference>